<name>A0A3R5VC71_9CLOT</name>
<feature type="transmembrane region" description="Helical" evidence="1">
    <location>
        <begin position="266"/>
        <end position="285"/>
    </location>
</feature>
<accession>A0A3R5VC71</accession>
<reference evidence="2 3" key="1">
    <citation type="submission" date="2018-01" db="EMBL/GenBank/DDBJ databases">
        <title>Genome Sequencing and Assembly of Anaerobacter polyendosporus strain CT4.</title>
        <authorList>
            <person name="Tachaapaikoon C."/>
            <person name="Sutheeworapong S."/>
            <person name="Jenjaroenpun P."/>
            <person name="Wongsurawat T."/>
            <person name="Nookeaw I."/>
            <person name="Cheawchanlertfa P."/>
            <person name="Kosugi A."/>
            <person name="Cheevadhanarak S."/>
            <person name="Ratanakhanokchai K."/>
        </authorList>
    </citation>
    <scope>NUCLEOTIDE SEQUENCE [LARGE SCALE GENOMIC DNA]</scope>
    <source>
        <strain evidence="2 3">CT4</strain>
    </source>
</reference>
<dbReference type="EMBL" id="CP025746">
    <property type="protein sequence ID" value="QAA35055.1"/>
    <property type="molecule type" value="Genomic_DNA"/>
</dbReference>
<organism evidence="2 3">
    <name type="scientific">Clostridium manihotivorum</name>
    <dbReference type="NCBI Taxonomy" id="2320868"/>
    <lineage>
        <taxon>Bacteria</taxon>
        <taxon>Bacillati</taxon>
        <taxon>Bacillota</taxon>
        <taxon>Clostridia</taxon>
        <taxon>Eubacteriales</taxon>
        <taxon>Clostridiaceae</taxon>
        <taxon>Clostridium</taxon>
    </lineage>
</organism>
<keyword evidence="1" id="KW-0472">Membrane</keyword>
<dbReference type="AlphaFoldDB" id="A0A3R5VC71"/>
<dbReference type="Pfam" id="PF11193">
    <property type="entry name" value="DUF2812"/>
    <property type="match status" value="1"/>
</dbReference>
<keyword evidence="1" id="KW-0812">Transmembrane</keyword>
<feature type="transmembrane region" description="Helical" evidence="1">
    <location>
        <begin position="158"/>
        <end position="185"/>
    </location>
</feature>
<sequence>MMSINTKITLFIFFPHECEAVEEYLEGMAVRGWLLKSISGNIFSFKRIEPRKLKYSVDVLHKISEFDHKDTNVALEYRDYCIAAGWKYICQKGKVQVFYSEEGADTVPIYTEGSEKFKSILKASINFVIAQLLAMFIFIFNIYIQLFDNVDTALSNSYTLVFIAVMVTFGIVTSMELIDFFFWLVKNIRYLKQNKNIKYSNFKRIRIKNLVKGLAALLLIFSLALEGGKTVGQGVSLVGLMFIPIIISIVLAIIINKKHYSRTTNIILYVGGFIIGILLLVHVIGNDLISHLDSNNLNKASDKVTLSLIDFGYKDKSPYSSFKKSIIAEKLEYSNSDGENDLMYTVFKSRYPVAIKLDESMILERLRRNNLGVNLYKSKLPNNITVYHDDKKRNYILVSENKIVNITKGFNNISEDEILASFYNKFFI</sequence>
<proteinExistence type="predicted"/>
<keyword evidence="3" id="KW-1185">Reference proteome</keyword>
<feature type="transmembrane region" description="Helical" evidence="1">
    <location>
        <begin position="231"/>
        <end position="254"/>
    </location>
</feature>
<dbReference type="OrthoDB" id="1650893at2"/>
<keyword evidence="1" id="KW-1133">Transmembrane helix</keyword>
<protein>
    <recommendedName>
        <fullName evidence="4">DUF2812 domain-containing protein</fullName>
    </recommendedName>
</protein>
<evidence type="ECO:0000256" key="1">
    <source>
        <dbReference type="SAM" id="Phobius"/>
    </source>
</evidence>
<feature type="transmembrane region" description="Helical" evidence="1">
    <location>
        <begin position="206"/>
        <end position="225"/>
    </location>
</feature>
<dbReference type="InterPro" id="IPR021359">
    <property type="entry name" value="DUF2812"/>
</dbReference>
<evidence type="ECO:0000313" key="2">
    <source>
        <dbReference type="EMBL" id="QAA35055.1"/>
    </source>
</evidence>
<dbReference type="Proteomes" id="UP000286268">
    <property type="component" value="Chromosome"/>
</dbReference>
<evidence type="ECO:0008006" key="4">
    <source>
        <dbReference type="Google" id="ProtNLM"/>
    </source>
</evidence>
<gene>
    <name evidence="2" type="ORF">C1I91_27320</name>
</gene>
<feature type="transmembrane region" description="Helical" evidence="1">
    <location>
        <begin position="125"/>
        <end position="146"/>
    </location>
</feature>
<evidence type="ECO:0000313" key="3">
    <source>
        <dbReference type="Proteomes" id="UP000286268"/>
    </source>
</evidence>
<dbReference type="KEGG" id="cmah:C1I91_27320"/>